<keyword evidence="1" id="KW-0732">Signal</keyword>
<dbReference type="Proteomes" id="UP001181693">
    <property type="component" value="Unassembled WGS sequence"/>
</dbReference>
<organism evidence="2 3">
    <name type="scientific">Pyxicephalus adspersus</name>
    <name type="common">African bullfrog</name>
    <dbReference type="NCBI Taxonomy" id="30357"/>
    <lineage>
        <taxon>Eukaryota</taxon>
        <taxon>Metazoa</taxon>
        <taxon>Chordata</taxon>
        <taxon>Craniata</taxon>
        <taxon>Vertebrata</taxon>
        <taxon>Euteleostomi</taxon>
        <taxon>Amphibia</taxon>
        <taxon>Batrachia</taxon>
        <taxon>Anura</taxon>
        <taxon>Neobatrachia</taxon>
        <taxon>Ranoidea</taxon>
        <taxon>Pyxicephalidae</taxon>
        <taxon>Pyxicephalinae</taxon>
        <taxon>Pyxicephalus</taxon>
    </lineage>
</organism>
<feature type="chain" id="PRO_5043438870" evidence="1">
    <location>
        <begin position="19"/>
        <end position="110"/>
    </location>
</feature>
<feature type="signal peptide" evidence="1">
    <location>
        <begin position="1"/>
        <end position="18"/>
    </location>
</feature>
<protein>
    <submittedName>
        <fullName evidence="2">Uncharacterized protein</fullName>
    </submittedName>
</protein>
<dbReference type="EMBL" id="DYDO01000004">
    <property type="protein sequence ID" value="DBA27111.1"/>
    <property type="molecule type" value="Genomic_DNA"/>
</dbReference>
<evidence type="ECO:0000313" key="2">
    <source>
        <dbReference type="EMBL" id="DBA27111.1"/>
    </source>
</evidence>
<gene>
    <name evidence="2" type="ORF">GDO54_011287</name>
</gene>
<name>A0AAV3ARM8_PYXAD</name>
<accession>A0AAV3ARM8</accession>
<sequence>MLSTLGLLTTCGWVLLKGKVSDLAIPLPPTSLVPSPFLPRLLPALISEACCFLNSGNVKRLRSLFPKTVKGLLDPTGGRKVPEFLARELSRSLSGGVGDNNVDGKLLRFW</sequence>
<comment type="caution">
    <text evidence="2">The sequence shown here is derived from an EMBL/GenBank/DDBJ whole genome shotgun (WGS) entry which is preliminary data.</text>
</comment>
<proteinExistence type="predicted"/>
<keyword evidence="3" id="KW-1185">Reference proteome</keyword>
<evidence type="ECO:0000313" key="3">
    <source>
        <dbReference type="Proteomes" id="UP001181693"/>
    </source>
</evidence>
<reference evidence="2" key="1">
    <citation type="thesis" date="2020" institute="ProQuest LLC" country="789 East Eisenhower Parkway, Ann Arbor, MI, USA">
        <title>Comparative Genomics and Chromosome Evolution.</title>
        <authorList>
            <person name="Mudd A.B."/>
        </authorList>
    </citation>
    <scope>NUCLEOTIDE SEQUENCE</scope>
    <source>
        <strain evidence="2">1538</strain>
        <tissue evidence="2">Blood</tissue>
    </source>
</reference>
<evidence type="ECO:0000256" key="1">
    <source>
        <dbReference type="SAM" id="SignalP"/>
    </source>
</evidence>
<dbReference type="AlphaFoldDB" id="A0AAV3ARM8"/>